<proteinExistence type="predicted"/>
<evidence type="ECO:0000313" key="1">
    <source>
        <dbReference type="EMBL" id="GLH74070.1"/>
    </source>
</evidence>
<comment type="caution">
    <text evidence="1">The sequence shown here is derived from an EMBL/GenBank/DDBJ whole genome shotgun (WGS) entry which is preliminary data.</text>
</comment>
<keyword evidence="2" id="KW-1185">Reference proteome</keyword>
<gene>
    <name evidence="1" type="ORF">GETHLI_25720</name>
</gene>
<accession>A0ABQ5QI63</accession>
<dbReference type="SUPFAM" id="SSF54637">
    <property type="entry name" value="Thioesterase/thiol ester dehydrase-isomerase"/>
    <property type="match status" value="1"/>
</dbReference>
<dbReference type="RefSeq" id="WP_285575950.1">
    <property type="nucleotide sequence ID" value="NZ_BSDE01000005.1"/>
</dbReference>
<dbReference type="InterPro" id="IPR027961">
    <property type="entry name" value="DUF4442"/>
</dbReference>
<name>A0ABQ5QI63_9BACT</name>
<protein>
    <recommendedName>
        <fullName evidence="3">DUF4442 domain-containing protein</fullName>
    </recommendedName>
</protein>
<sequence length="154" mass="17946">MSDESVRTRLIRWGFNLWPCYRGTGGRVTFIARDWREVRVRLPLSWRTRNVVGTIFGGSLYGAVDPFYMIMLMRNLGPDYVVWDKAASIRFRKPGRSPLFASFHLDEAELAEIRRLLQDQPKVDRNYLVLLRDEQGAVHAEVEKVIHISLRQPS</sequence>
<dbReference type="InterPro" id="IPR029069">
    <property type="entry name" value="HotDog_dom_sf"/>
</dbReference>
<evidence type="ECO:0000313" key="2">
    <source>
        <dbReference type="Proteomes" id="UP001165069"/>
    </source>
</evidence>
<dbReference type="Proteomes" id="UP001165069">
    <property type="component" value="Unassembled WGS sequence"/>
</dbReference>
<dbReference type="Pfam" id="PF14539">
    <property type="entry name" value="DUF4442"/>
    <property type="match status" value="1"/>
</dbReference>
<organism evidence="1 2">
    <name type="scientific">Geothrix limicola</name>
    <dbReference type="NCBI Taxonomy" id="2927978"/>
    <lineage>
        <taxon>Bacteria</taxon>
        <taxon>Pseudomonadati</taxon>
        <taxon>Acidobacteriota</taxon>
        <taxon>Holophagae</taxon>
        <taxon>Holophagales</taxon>
        <taxon>Holophagaceae</taxon>
        <taxon>Geothrix</taxon>
    </lineage>
</organism>
<dbReference type="Gene3D" id="3.10.129.10">
    <property type="entry name" value="Hotdog Thioesterase"/>
    <property type="match status" value="1"/>
</dbReference>
<evidence type="ECO:0008006" key="3">
    <source>
        <dbReference type="Google" id="ProtNLM"/>
    </source>
</evidence>
<reference evidence="1 2" key="1">
    <citation type="journal article" date="2023" name="Antonie Van Leeuwenhoek">
        <title>Mesoterricola silvestris gen. nov., sp. nov., Mesoterricola sediminis sp. nov., Geothrix oryzae sp. nov., Geothrix edaphica sp. nov., Geothrix rubra sp. nov., and Geothrix limicola sp. nov., six novel members of Acidobacteriota isolated from soils.</title>
        <authorList>
            <person name="Itoh H."/>
            <person name="Sugisawa Y."/>
            <person name="Mise K."/>
            <person name="Xu Z."/>
            <person name="Kuniyasu M."/>
            <person name="Ushijima N."/>
            <person name="Kawano K."/>
            <person name="Kobayashi E."/>
            <person name="Shiratori Y."/>
            <person name="Masuda Y."/>
            <person name="Senoo K."/>
        </authorList>
    </citation>
    <scope>NUCLEOTIDE SEQUENCE [LARGE SCALE GENOMIC DNA]</scope>
    <source>
        <strain evidence="1 2">Red804</strain>
    </source>
</reference>
<dbReference type="EMBL" id="BSDE01000005">
    <property type="protein sequence ID" value="GLH74070.1"/>
    <property type="molecule type" value="Genomic_DNA"/>
</dbReference>